<dbReference type="Pfam" id="PF00563">
    <property type="entry name" value="EAL"/>
    <property type="match status" value="1"/>
</dbReference>
<dbReference type="GO" id="GO:0071111">
    <property type="term" value="F:cyclic-guanylate-specific phosphodiesterase activity"/>
    <property type="evidence" value="ECO:0007669"/>
    <property type="project" value="InterPro"/>
</dbReference>
<dbReference type="PROSITE" id="PS50883">
    <property type="entry name" value="EAL"/>
    <property type="match status" value="1"/>
</dbReference>
<dbReference type="eggNOG" id="COG2200">
    <property type="taxonomic scope" value="Bacteria"/>
</dbReference>
<sequence>MTGASRPHFIQDALGFYTTSYGPFVLRSAFQPIFSQEANGRLTIEAFEALIRASQGGRPVAPYEFFSRVPLEDAVTIDTLCRELHILNMGVLGRKKARLFINFNPALFDAVADIGSEIDRMVEITLSAGLIPSRIVCEITEQGSGNKAALDRLVGGLRARKFKIAVDDFGADDSDIQRVTDLNPDILKFDAEWVRRFTETHPGMALLKLSVQQFIERGITVLFEGLEEEHQITFCNEIGVQLMQGYALARPEIVPTSFGERFPEANNGEEARHSIRQLDAPPLMPSLHMPPASVSKDHGNAAPAAKSTQSFGRRTVAFGKRTL</sequence>
<accession>A9DH09</accession>
<dbReference type="EMBL" id="ABIA03000004">
    <property type="protein sequence ID" value="EDQ31463.2"/>
    <property type="molecule type" value="Genomic_DNA"/>
</dbReference>
<organism evidence="2 3">
    <name type="scientific">Hoeflea phototrophica (strain DSM 17068 / NCIMB 14078 / DFL-43)</name>
    <dbReference type="NCBI Taxonomy" id="411684"/>
    <lineage>
        <taxon>Bacteria</taxon>
        <taxon>Pseudomonadati</taxon>
        <taxon>Pseudomonadota</taxon>
        <taxon>Alphaproteobacteria</taxon>
        <taxon>Hyphomicrobiales</taxon>
        <taxon>Rhizobiaceae</taxon>
        <taxon>Hoeflea</taxon>
    </lineage>
</organism>
<keyword evidence="3" id="KW-1185">Reference proteome</keyword>
<protein>
    <submittedName>
        <fullName evidence="2">EAL domain protein</fullName>
    </submittedName>
</protein>
<dbReference type="RefSeq" id="WP_084594695.1">
    <property type="nucleotide sequence ID" value="NZ_CM002917.1"/>
</dbReference>
<evidence type="ECO:0000259" key="1">
    <source>
        <dbReference type="PROSITE" id="PS50883"/>
    </source>
</evidence>
<dbReference type="CDD" id="cd01948">
    <property type="entry name" value="EAL"/>
    <property type="match status" value="1"/>
</dbReference>
<reference evidence="2 3" key="2">
    <citation type="submission" date="2012-06" db="EMBL/GenBank/DDBJ databases">
        <authorList>
            <person name="Fiebig A."/>
        </authorList>
    </citation>
    <scope>NUCLEOTIDE SEQUENCE [LARGE SCALE GENOMIC DNA]</scope>
    <source>
        <strain evidence="2 3">DFL-43</strain>
    </source>
</reference>
<dbReference type="STRING" id="411684.HPDFL43_13677"/>
<comment type="caution">
    <text evidence="2">The sequence shown here is derived from an EMBL/GenBank/DDBJ whole genome shotgun (WGS) entry which is preliminary data.</text>
</comment>
<evidence type="ECO:0000313" key="2">
    <source>
        <dbReference type="EMBL" id="EDQ31463.2"/>
    </source>
</evidence>
<dbReference type="PANTHER" id="PTHR33121:SF76">
    <property type="entry name" value="SIGNALING PROTEIN"/>
    <property type="match status" value="1"/>
</dbReference>
<dbReference type="Gene3D" id="3.20.20.450">
    <property type="entry name" value="EAL domain"/>
    <property type="match status" value="1"/>
</dbReference>
<dbReference type="InterPro" id="IPR050706">
    <property type="entry name" value="Cyclic-di-GMP_PDE-like"/>
</dbReference>
<dbReference type="OrthoDB" id="1673646at2"/>
<gene>
    <name evidence="2" type="ORF">HPDFL43_13677</name>
</gene>
<evidence type="ECO:0000313" key="3">
    <source>
        <dbReference type="Proteomes" id="UP000004291"/>
    </source>
</evidence>
<feature type="domain" description="EAL" evidence="1">
    <location>
        <begin position="3"/>
        <end position="265"/>
    </location>
</feature>
<dbReference type="AlphaFoldDB" id="A9DH09"/>
<dbReference type="Proteomes" id="UP000004291">
    <property type="component" value="Chromosome"/>
</dbReference>
<dbReference type="SUPFAM" id="SSF141868">
    <property type="entry name" value="EAL domain-like"/>
    <property type="match status" value="1"/>
</dbReference>
<name>A9DH09_HOEPD</name>
<reference evidence="2 3" key="1">
    <citation type="submission" date="2007-10" db="EMBL/GenBank/DDBJ databases">
        <authorList>
            <person name="Wagner-Dobler I."/>
            <person name="Ferriera S."/>
            <person name="Johnson J."/>
            <person name="Kravitz S."/>
            <person name="Beeson K."/>
            <person name="Sutton G."/>
            <person name="Rogers Y.-H."/>
            <person name="Friedman R."/>
            <person name="Frazier M."/>
            <person name="Venter J.C."/>
        </authorList>
    </citation>
    <scope>NUCLEOTIDE SEQUENCE [LARGE SCALE GENOMIC DNA]</scope>
    <source>
        <strain evidence="2 3">DFL-43</strain>
    </source>
</reference>
<dbReference type="InterPro" id="IPR035919">
    <property type="entry name" value="EAL_sf"/>
</dbReference>
<proteinExistence type="predicted"/>
<dbReference type="SMART" id="SM00052">
    <property type="entry name" value="EAL"/>
    <property type="match status" value="1"/>
</dbReference>
<dbReference type="HOGENOM" id="CLU_000445_70_50_5"/>
<dbReference type="InterPro" id="IPR001633">
    <property type="entry name" value="EAL_dom"/>
</dbReference>
<dbReference type="PANTHER" id="PTHR33121">
    <property type="entry name" value="CYCLIC DI-GMP PHOSPHODIESTERASE PDEF"/>
    <property type="match status" value="1"/>
</dbReference>